<dbReference type="Proteomes" id="UP000320593">
    <property type="component" value="Unassembled WGS sequence"/>
</dbReference>
<accession>A0A562SZF6</accession>
<protein>
    <submittedName>
        <fullName evidence="3">3-hydroxybutyrate dehydrogenase</fullName>
    </submittedName>
</protein>
<evidence type="ECO:0000313" key="4">
    <source>
        <dbReference type="Proteomes" id="UP000320593"/>
    </source>
</evidence>
<name>A0A562SZF6_9HYPH</name>
<dbReference type="PROSITE" id="PS00061">
    <property type="entry name" value="ADH_SHORT"/>
    <property type="match status" value="1"/>
</dbReference>
<keyword evidence="4" id="KW-1185">Reference proteome</keyword>
<dbReference type="PRINTS" id="PR00080">
    <property type="entry name" value="SDRFAMILY"/>
</dbReference>
<dbReference type="Pfam" id="PF00106">
    <property type="entry name" value="adh_short"/>
    <property type="match status" value="1"/>
</dbReference>
<evidence type="ECO:0000256" key="1">
    <source>
        <dbReference type="ARBA" id="ARBA00006484"/>
    </source>
</evidence>
<dbReference type="InterPro" id="IPR036291">
    <property type="entry name" value="NAD(P)-bd_dom_sf"/>
</dbReference>
<dbReference type="PRINTS" id="PR00081">
    <property type="entry name" value="GDHRDH"/>
</dbReference>
<evidence type="ECO:0000256" key="2">
    <source>
        <dbReference type="RuleBase" id="RU000363"/>
    </source>
</evidence>
<dbReference type="PANTHER" id="PTHR42879:SF2">
    <property type="entry name" value="3-OXOACYL-[ACYL-CARRIER-PROTEIN] REDUCTASE FABG"/>
    <property type="match status" value="1"/>
</dbReference>
<dbReference type="GO" id="GO:0003858">
    <property type="term" value="F:3-hydroxybutyrate dehydrogenase activity"/>
    <property type="evidence" value="ECO:0007669"/>
    <property type="project" value="InterPro"/>
</dbReference>
<dbReference type="InterPro" id="IPR002347">
    <property type="entry name" value="SDR_fam"/>
</dbReference>
<dbReference type="NCBIfam" id="TIGR01963">
    <property type="entry name" value="PHB_DH"/>
    <property type="match status" value="1"/>
</dbReference>
<dbReference type="Gene3D" id="3.40.50.720">
    <property type="entry name" value="NAD(P)-binding Rossmann-like Domain"/>
    <property type="match status" value="1"/>
</dbReference>
<gene>
    <name evidence="3" type="ORF">JM93_02777</name>
</gene>
<dbReference type="GO" id="GO:0032787">
    <property type="term" value="P:monocarboxylic acid metabolic process"/>
    <property type="evidence" value="ECO:0007669"/>
    <property type="project" value="UniProtKB-ARBA"/>
</dbReference>
<dbReference type="InterPro" id="IPR020904">
    <property type="entry name" value="Sc_DH/Rdtase_CS"/>
</dbReference>
<dbReference type="EMBL" id="VLLF01000006">
    <property type="protein sequence ID" value="TWI86070.1"/>
    <property type="molecule type" value="Genomic_DNA"/>
</dbReference>
<dbReference type="InterPro" id="IPR011294">
    <property type="entry name" value="3-OHbutyrate_DH"/>
</dbReference>
<organism evidence="3 4">
    <name type="scientific">Roseibium hamelinense</name>
    <dbReference type="NCBI Taxonomy" id="150831"/>
    <lineage>
        <taxon>Bacteria</taxon>
        <taxon>Pseudomonadati</taxon>
        <taxon>Pseudomonadota</taxon>
        <taxon>Alphaproteobacteria</taxon>
        <taxon>Hyphomicrobiales</taxon>
        <taxon>Stappiaceae</taxon>
        <taxon>Roseibium</taxon>
    </lineage>
</organism>
<proteinExistence type="inferred from homology"/>
<sequence length="260" mass="26683">MTLSGKTAIVTGSSSGIGLGIAEGLVKAGLNVMMNGIEPADAVEADRARLEALGSKVLYTSANLMDPAGVRGLVEATVDAFGSVDVLVNNAGIQHVAPIEDFPEAKWDAIIALNLSSAFHATKAVVPGMKAKGWGRVVNIASAHGLVASPFKSAYVTAKHGILGLTKTVALETAEAGITVNAICPGYVLTPLVEKQIPDTANARGISEEEVKRDVLLAAQPTKQFVTVEQLAGTTVFLCSDDAASITGSAIPVEGGWVAH</sequence>
<dbReference type="InterPro" id="IPR050259">
    <property type="entry name" value="SDR"/>
</dbReference>
<dbReference type="RefSeq" id="WP_145344237.1">
    <property type="nucleotide sequence ID" value="NZ_SMLY01000083.1"/>
</dbReference>
<dbReference type="SUPFAM" id="SSF51735">
    <property type="entry name" value="NAD(P)-binding Rossmann-fold domains"/>
    <property type="match status" value="1"/>
</dbReference>
<dbReference type="FunFam" id="3.40.50.720:FF:000084">
    <property type="entry name" value="Short-chain dehydrogenase reductase"/>
    <property type="match status" value="1"/>
</dbReference>
<comment type="caution">
    <text evidence="3">The sequence shown here is derived from an EMBL/GenBank/DDBJ whole genome shotgun (WGS) entry which is preliminary data.</text>
</comment>
<dbReference type="NCBIfam" id="NF009093">
    <property type="entry name" value="PRK12429.1"/>
    <property type="match status" value="1"/>
</dbReference>
<dbReference type="AlphaFoldDB" id="A0A562SZF6"/>
<dbReference type="PANTHER" id="PTHR42879">
    <property type="entry name" value="3-OXOACYL-(ACYL-CARRIER-PROTEIN) REDUCTASE"/>
    <property type="match status" value="1"/>
</dbReference>
<dbReference type="OrthoDB" id="9804774at2"/>
<evidence type="ECO:0000313" key="3">
    <source>
        <dbReference type="EMBL" id="TWI86070.1"/>
    </source>
</evidence>
<reference evidence="3 4" key="1">
    <citation type="submission" date="2019-07" db="EMBL/GenBank/DDBJ databases">
        <title>Genomic Encyclopedia of Archaeal and Bacterial Type Strains, Phase II (KMG-II): from individual species to whole genera.</title>
        <authorList>
            <person name="Goeker M."/>
        </authorList>
    </citation>
    <scope>NUCLEOTIDE SEQUENCE [LARGE SCALE GENOMIC DNA]</scope>
    <source>
        <strain evidence="3 4">ATCC BAA-252</strain>
    </source>
</reference>
<comment type="similarity">
    <text evidence="1 2">Belongs to the short-chain dehydrogenases/reductases (SDR) family.</text>
</comment>